<gene>
    <name evidence="1" type="ORF">METZ01_LOCUS76371</name>
</gene>
<evidence type="ECO:0000313" key="1">
    <source>
        <dbReference type="EMBL" id="SVA23517.1"/>
    </source>
</evidence>
<dbReference type="AlphaFoldDB" id="A0A381U836"/>
<reference evidence="1" key="1">
    <citation type="submission" date="2018-05" db="EMBL/GenBank/DDBJ databases">
        <authorList>
            <person name="Lanie J.A."/>
            <person name="Ng W.-L."/>
            <person name="Kazmierczak K.M."/>
            <person name="Andrzejewski T.M."/>
            <person name="Davidsen T.M."/>
            <person name="Wayne K.J."/>
            <person name="Tettelin H."/>
            <person name="Glass J.I."/>
            <person name="Rusch D."/>
            <person name="Podicherti R."/>
            <person name="Tsui H.-C.T."/>
            <person name="Winkler M.E."/>
        </authorList>
    </citation>
    <scope>NUCLEOTIDE SEQUENCE</scope>
</reference>
<proteinExistence type="predicted"/>
<evidence type="ECO:0008006" key="2">
    <source>
        <dbReference type="Google" id="ProtNLM"/>
    </source>
</evidence>
<dbReference type="SUPFAM" id="SSF51197">
    <property type="entry name" value="Clavaminate synthase-like"/>
    <property type="match status" value="1"/>
</dbReference>
<organism evidence="1">
    <name type="scientific">marine metagenome</name>
    <dbReference type="NCBI Taxonomy" id="408172"/>
    <lineage>
        <taxon>unclassified sequences</taxon>
        <taxon>metagenomes</taxon>
        <taxon>ecological metagenomes</taxon>
    </lineage>
</organism>
<sequence length="273" mass="29999">MHGYVRTTGSDAHFQLETQAPRAFQAQADAVGGRVRLPKNGVNLAWSDGAIANLGTGTGWHPPKPRQPGWHKDGWHFRHFLNSPEQGLLTVPIYSNILPQSGGTFIATDSIGPVARLLAKHPEGLHADSVQGSGYVIPNLIEQCSRFEELTGEAGDMVLLHPYVLHRVSENTSDRPRFIANAALVLNDPMQFDRAVGDPYSLVELAVLRALQTNSLEFNTTRPMQAVVPGPFRSEDERSKQNRLLNQEMRAMAATGLITSTWGESLGYASNRR</sequence>
<accession>A0A381U836</accession>
<dbReference type="Gene3D" id="2.60.120.620">
    <property type="entry name" value="q2cbj1_9rhob like domain"/>
    <property type="match status" value="1"/>
</dbReference>
<dbReference type="EMBL" id="UINC01005783">
    <property type="protein sequence ID" value="SVA23517.1"/>
    <property type="molecule type" value="Genomic_DNA"/>
</dbReference>
<protein>
    <recommendedName>
        <fullName evidence="2">Phytanoyl-CoA dioxygenase</fullName>
    </recommendedName>
</protein>
<name>A0A381U836_9ZZZZ</name>